<evidence type="ECO:0000313" key="2">
    <source>
        <dbReference type="Proteomes" id="UP000784294"/>
    </source>
</evidence>
<dbReference type="InterPro" id="IPR015943">
    <property type="entry name" value="WD40/YVTN_repeat-like_dom_sf"/>
</dbReference>
<accession>A0A448WQX2</accession>
<organism evidence="1 2">
    <name type="scientific">Protopolystoma xenopodis</name>
    <dbReference type="NCBI Taxonomy" id="117903"/>
    <lineage>
        <taxon>Eukaryota</taxon>
        <taxon>Metazoa</taxon>
        <taxon>Spiralia</taxon>
        <taxon>Lophotrochozoa</taxon>
        <taxon>Platyhelminthes</taxon>
        <taxon>Monogenea</taxon>
        <taxon>Polyopisthocotylea</taxon>
        <taxon>Polystomatidea</taxon>
        <taxon>Polystomatidae</taxon>
        <taxon>Protopolystoma</taxon>
    </lineage>
</organism>
<evidence type="ECO:0000313" key="1">
    <source>
        <dbReference type="EMBL" id="VEL17914.1"/>
    </source>
</evidence>
<sequence>MARLTDDVGDTFGYRNFRTFSVDLSGHETQFASLAVDELAEMVAAGSLDTFEAHVWAVKTGQLLTTLTGENKPNTS</sequence>
<dbReference type="AlphaFoldDB" id="A0A448WQX2"/>
<comment type="caution">
    <text evidence="1">The sequence shown here is derived from an EMBL/GenBank/DDBJ whole genome shotgun (WGS) entry which is preliminary data.</text>
</comment>
<proteinExistence type="predicted"/>
<dbReference type="PANTHER" id="PTHR19858:SF0">
    <property type="entry name" value="PERIODIC TRYPTOPHAN PROTEIN 2 HOMOLOG"/>
    <property type="match status" value="1"/>
</dbReference>
<reference evidence="1" key="1">
    <citation type="submission" date="2018-11" db="EMBL/GenBank/DDBJ databases">
        <authorList>
            <consortium name="Pathogen Informatics"/>
        </authorList>
    </citation>
    <scope>NUCLEOTIDE SEQUENCE</scope>
</reference>
<dbReference type="GO" id="GO:0034388">
    <property type="term" value="C:Pwp2p-containing subcomplex of 90S preribosome"/>
    <property type="evidence" value="ECO:0007669"/>
    <property type="project" value="TreeGrafter"/>
</dbReference>
<keyword evidence="2" id="KW-1185">Reference proteome</keyword>
<dbReference type="GO" id="GO:0000462">
    <property type="term" value="P:maturation of SSU-rRNA from tricistronic rRNA transcript (SSU-rRNA, 5.8S rRNA, LSU-rRNA)"/>
    <property type="evidence" value="ECO:0007669"/>
    <property type="project" value="TreeGrafter"/>
</dbReference>
<dbReference type="InterPro" id="IPR027145">
    <property type="entry name" value="PWP2"/>
</dbReference>
<dbReference type="PANTHER" id="PTHR19858">
    <property type="entry name" value="WD40 REPEAT PROTEIN"/>
    <property type="match status" value="1"/>
</dbReference>
<dbReference type="GO" id="GO:0032040">
    <property type="term" value="C:small-subunit processome"/>
    <property type="evidence" value="ECO:0007669"/>
    <property type="project" value="TreeGrafter"/>
</dbReference>
<dbReference type="Proteomes" id="UP000784294">
    <property type="component" value="Unassembled WGS sequence"/>
</dbReference>
<dbReference type="OrthoDB" id="3142434at2759"/>
<gene>
    <name evidence="1" type="ORF">PXEA_LOCUS11354</name>
</gene>
<name>A0A448WQX2_9PLAT</name>
<protein>
    <submittedName>
        <fullName evidence="1">Uncharacterized protein</fullName>
    </submittedName>
</protein>
<dbReference type="Gene3D" id="2.130.10.10">
    <property type="entry name" value="YVTN repeat-like/Quinoprotein amine dehydrogenase"/>
    <property type="match status" value="1"/>
</dbReference>
<dbReference type="GO" id="GO:0000028">
    <property type="term" value="P:ribosomal small subunit assembly"/>
    <property type="evidence" value="ECO:0007669"/>
    <property type="project" value="TreeGrafter"/>
</dbReference>
<dbReference type="EMBL" id="CAAALY010034799">
    <property type="protein sequence ID" value="VEL17914.1"/>
    <property type="molecule type" value="Genomic_DNA"/>
</dbReference>